<dbReference type="Proteomes" id="UP000243106">
    <property type="component" value="Unassembled WGS sequence"/>
</dbReference>
<proteinExistence type="predicted"/>
<feature type="region of interest" description="Disordered" evidence="1">
    <location>
        <begin position="106"/>
        <end position="126"/>
    </location>
</feature>
<evidence type="ECO:0000313" key="3">
    <source>
        <dbReference type="Proteomes" id="UP000243106"/>
    </source>
</evidence>
<dbReference type="RefSeq" id="WP_093008997.1">
    <property type="nucleotide sequence ID" value="NZ_FOXV01000001.1"/>
</dbReference>
<accession>A0A1I5V1L1</accession>
<protein>
    <submittedName>
        <fullName evidence="2">Uncharacterized protein</fullName>
    </submittedName>
</protein>
<evidence type="ECO:0000313" key="2">
    <source>
        <dbReference type="EMBL" id="SFQ01368.1"/>
    </source>
</evidence>
<name>A0A1I5V1L1_9RHOB</name>
<gene>
    <name evidence="2" type="ORF">SAMN05421853_101282</name>
</gene>
<keyword evidence="3" id="KW-1185">Reference proteome</keyword>
<reference evidence="3" key="1">
    <citation type="submission" date="2016-10" db="EMBL/GenBank/DDBJ databases">
        <authorList>
            <person name="Varghese N."/>
            <person name="Submissions S."/>
        </authorList>
    </citation>
    <scope>NUCLEOTIDE SEQUENCE [LARGE SCALE GENOMIC DNA]</scope>
    <source>
        <strain evidence="3">JCM 10271</strain>
    </source>
</reference>
<dbReference type="EMBL" id="FOXV01000001">
    <property type="protein sequence ID" value="SFQ01368.1"/>
    <property type="molecule type" value="Genomic_DNA"/>
</dbReference>
<dbReference type="STRING" id="93684.SAMN05421853_101282"/>
<evidence type="ECO:0000256" key="1">
    <source>
        <dbReference type="SAM" id="MobiDB-lite"/>
    </source>
</evidence>
<dbReference type="AlphaFoldDB" id="A0A1I5V1L1"/>
<organism evidence="2 3">
    <name type="scientific">Roseivivax halotolerans</name>
    <dbReference type="NCBI Taxonomy" id="93684"/>
    <lineage>
        <taxon>Bacteria</taxon>
        <taxon>Pseudomonadati</taxon>
        <taxon>Pseudomonadota</taxon>
        <taxon>Alphaproteobacteria</taxon>
        <taxon>Rhodobacterales</taxon>
        <taxon>Roseobacteraceae</taxon>
        <taxon>Roseivivax</taxon>
    </lineage>
</organism>
<sequence>MDLRFLAGAAAALVLIGFAGVCVVFMQAELPVIEDRGPLQEKPVIVTRSETPAPVVPAQPEPPQATLAALLEEGDQEALRPDVSPEEAAQAQAFADVLREATGAVPRVSDEKPGDPIIMLGGQPRRPDRQVRPGYYTLWDDLMQRCFAAVAQHETFDTSGLTTHGDDRYDPDQPYTEQKFFSAGKAFEVKMRPRDQNRDGKPLRWCSVASNRFALVDPAVTGTLKARFHDWWSKAGHARATTPLEYRYQKSDSHDWYAGMTRFGSVQGCPIKVEVSALSMMGETDVSVHILEVGKDGCTLSPGVGKGPGGAVRMNRLPQTGN</sequence>